<comment type="similarity">
    <text evidence="1">Belongs to the PemK/MazF family.</text>
</comment>
<dbReference type="GO" id="GO:0003677">
    <property type="term" value="F:DNA binding"/>
    <property type="evidence" value="ECO:0007669"/>
    <property type="project" value="InterPro"/>
</dbReference>
<comment type="caution">
    <text evidence="3">The sequence shown here is derived from an EMBL/GenBank/DDBJ whole genome shotgun (WGS) entry which is preliminary data.</text>
</comment>
<dbReference type="SUPFAM" id="SSF50118">
    <property type="entry name" value="Cell growth inhibitor/plasmid maintenance toxic component"/>
    <property type="match status" value="1"/>
</dbReference>
<evidence type="ECO:0000256" key="2">
    <source>
        <dbReference type="ARBA" id="ARBA00022649"/>
    </source>
</evidence>
<name>A0A0R1NRN5_9LACO</name>
<evidence type="ECO:0000313" key="4">
    <source>
        <dbReference type="Proteomes" id="UP000051439"/>
    </source>
</evidence>
<evidence type="ECO:0000313" key="3">
    <source>
        <dbReference type="EMBL" id="KRL22783.1"/>
    </source>
</evidence>
<proteinExistence type="inferred from homology"/>
<dbReference type="Pfam" id="PF02452">
    <property type="entry name" value="PemK_toxin"/>
    <property type="match status" value="1"/>
</dbReference>
<reference evidence="3 4" key="1">
    <citation type="journal article" date="2015" name="Genome Announc.">
        <title>Expanding the biotechnology potential of lactobacilli through comparative genomics of 213 strains and associated genera.</title>
        <authorList>
            <person name="Sun Z."/>
            <person name="Harris H.M."/>
            <person name="McCann A."/>
            <person name="Guo C."/>
            <person name="Argimon S."/>
            <person name="Zhang W."/>
            <person name="Yang X."/>
            <person name="Jeffery I.B."/>
            <person name="Cooney J.C."/>
            <person name="Kagawa T.F."/>
            <person name="Liu W."/>
            <person name="Song Y."/>
            <person name="Salvetti E."/>
            <person name="Wrobel A."/>
            <person name="Rasinkangas P."/>
            <person name="Parkhill J."/>
            <person name="Rea M.C."/>
            <person name="O'Sullivan O."/>
            <person name="Ritari J."/>
            <person name="Douillard F.P."/>
            <person name="Paul Ross R."/>
            <person name="Yang R."/>
            <person name="Briner A.E."/>
            <person name="Felis G.E."/>
            <person name="de Vos W.M."/>
            <person name="Barrangou R."/>
            <person name="Klaenhammer T.R."/>
            <person name="Caufield P.W."/>
            <person name="Cui Y."/>
            <person name="Zhang H."/>
            <person name="O'Toole P.W."/>
        </authorList>
    </citation>
    <scope>NUCLEOTIDE SEQUENCE [LARGE SCALE GENOMIC DNA]</scope>
    <source>
        <strain evidence="3 4">DSM 19906</strain>
    </source>
</reference>
<dbReference type="InterPro" id="IPR003477">
    <property type="entry name" value="PemK-like"/>
</dbReference>
<dbReference type="Gene3D" id="2.30.30.110">
    <property type="match status" value="1"/>
</dbReference>
<gene>
    <name evidence="3" type="ORF">FC98_GL002020</name>
</gene>
<evidence type="ECO:0000256" key="1">
    <source>
        <dbReference type="ARBA" id="ARBA00007521"/>
    </source>
</evidence>
<keyword evidence="4" id="KW-1185">Reference proteome</keyword>
<keyword evidence="2" id="KW-1277">Toxin-antitoxin system</keyword>
<dbReference type="AlphaFoldDB" id="A0A0R1NRN5"/>
<dbReference type="PATRIC" id="fig|1423766.4.peg.2095"/>
<sequence>MTASMKKNDVGLAYVEFDDGSGGKRRPVLIVEDRGSYYATFSITTKFSSKSKRIQSIYFEIHEWAASGLRRPSWIDVGHVVRLEKTIKIQYIGKLQINDAQRFLKFLKEHYPNNIES</sequence>
<accession>A0A0R1NRN5</accession>
<dbReference type="EMBL" id="AZEB01000004">
    <property type="protein sequence ID" value="KRL22783.1"/>
    <property type="molecule type" value="Genomic_DNA"/>
</dbReference>
<protein>
    <submittedName>
        <fullName evidence="3">Toxin-antitoxin system, toxin component, MazF family</fullName>
    </submittedName>
</protein>
<dbReference type="Proteomes" id="UP000051439">
    <property type="component" value="Unassembled WGS sequence"/>
</dbReference>
<organism evidence="3 4">
    <name type="scientific">Lentilactobacillus kisonensis DSM 19906 = JCM 15041</name>
    <dbReference type="NCBI Taxonomy" id="1423766"/>
    <lineage>
        <taxon>Bacteria</taxon>
        <taxon>Bacillati</taxon>
        <taxon>Bacillota</taxon>
        <taxon>Bacilli</taxon>
        <taxon>Lactobacillales</taxon>
        <taxon>Lactobacillaceae</taxon>
        <taxon>Lentilactobacillus</taxon>
    </lineage>
</organism>
<dbReference type="InterPro" id="IPR011067">
    <property type="entry name" value="Plasmid_toxin/cell-grow_inhib"/>
</dbReference>